<dbReference type="OrthoDB" id="9813091at2"/>
<evidence type="ECO:0000256" key="1">
    <source>
        <dbReference type="SAM" id="MobiDB-lite"/>
    </source>
</evidence>
<dbReference type="NCBIfam" id="NF035944">
    <property type="entry name" value="PEPxxWA-CTERM"/>
    <property type="match status" value="1"/>
</dbReference>
<dbReference type="NCBIfam" id="TIGR02595">
    <property type="entry name" value="PEP_CTERM"/>
    <property type="match status" value="1"/>
</dbReference>
<dbReference type="Gene3D" id="3.10.350.10">
    <property type="entry name" value="LysM domain"/>
    <property type="match status" value="1"/>
</dbReference>
<proteinExistence type="predicted"/>
<dbReference type="PANTHER" id="PTHR38731:SF1">
    <property type="entry name" value="FECR PROTEIN DOMAIN-CONTAINING PROTEIN"/>
    <property type="match status" value="1"/>
</dbReference>
<feature type="region of interest" description="Disordered" evidence="1">
    <location>
        <begin position="479"/>
        <end position="638"/>
    </location>
</feature>
<protein>
    <submittedName>
        <fullName evidence="5">PEP-CTERM sorting domain-containing protein</fullName>
    </submittedName>
</protein>
<feature type="compositionally biased region" description="Gly residues" evidence="1">
    <location>
        <begin position="479"/>
        <end position="583"/>
    </location>
</feature>
<dbReference type="InterPro" id="IPR006860">
    <property type="entry name" value="FecR"/>
</dbReference>
<dbReference type="PROSITE" id="PS51782">
    <property type="entry name" value="LYSM"/>
    <property type="match status" value="1"/>
</dbReference>
<feature type="compositionally biased region" description="Pro residues" evidence="1">
    <location>
        <begin position="603"/>
        <end position="613"/>
    </location>
</feature>
<keyword evidence="2" id="KW-1133">Transmembrane helix</keyword>
<feature type="transmembrane region" description="Helical" evidence="2">
    <location>
        <begin position="641"/>
        <end position="658"/>
    </location>
</feature>
<evidence type="ECO:0000256" key="3">
    <source>
        <dbReference type="SAM" id="SignalP"/>
    </source>
</evidence>
<evidence type="ECO:0000313" key="5">
    <source>
        <dbReference type="EMBL" id="TPE65205.1"/>
    </source>
</evidence>
<feature type="region of interest" description="Disordered" evidence="1">
    <location>
        <begin position="408"/>
        <end position="431"/>
    </location>
</feature>
<dbReference type="CDD" id="cd00118">
    <property type="entry name" value="LysM"/>
    <property type="match status" value="1"/>
</dbReference>
<dbReference type="InterPro" id="IPR036779">
    <property type="entry name" value="LysM_dom_sf"/>
</dbReference>
<feature type="region of interest" description="Disordered" evidence="1">
    <location>
        <begin position="443"/>
        <end position="464"/>
    </location>
</feature>
<name>A0A501XXI9_9SPHN</name>
<dbReference type="PANTHER" id="PTHR38731">
    <property type="entry name" value="LIPL45-RELATED LIPOPROTEIN-RELATED"/>
    <property type="match status" value="1"/>
</dbReference>
<dbReference type="EMBL" id="VFSU01000001">
    <property type="protein sequence ID" value="TPE65205.1"/>
    <property type="molecule type" value="Genomic_DNA"/>
</dbReference>
<sequence length="667" mass="66191">MRRSVPAFLLLVAATAPAMPNGARLEQRQRAQAETADEIITYKVPAGETLKTIAAKWFVTPDHWRQAMALNKIKDPEALPPGTVLRLRSSWLKTNPISAELAAFRGDIRVVRKAGALPVVKGMELAEGDLVETGPNGFATLTLPDKSQVSLPSSSRIRLARLRQVPMSDSIDRRFTLEQGRSEARVTPMANPASRFLITTPVAVAAVRGTQFKVSYTPAEFKAATVVTEGKVSVSRVGGIEDVLVRSGFGNVTTSGGATKAIALLPAPKVDTPERVQDAEAVTFRVKPVAGATRYRVEIATDAGFVDRVGSVEVDSTEAAFKDVPNGSYHVRAFAVDQLGLEGMPAAPVSFKRDWAGQASAEQKRAAERREQLAALGGEEGRDFNWFDSEASSQTFASVDGASALSGSGATNADGVPLTSDDPLVPIDETGLLDSADGETYAALLPRSSGGGSGGAGGSGGGAGGGSGGYSGGSGIGGGGSGGGGSANEGSGTGSGGTGGSGGIGGGGAGGGSGAGSGSGNGDGGSDGSGAGGSGSTDGGSGSNSGTDGGSASDGGSGSGSGNVPGTGVGGGSDSGGGYGDSNGGLPDYQELPDGPAVIILDPDPPVSPPGQPTGPDYGNGGSNSNVPGGTGSTAGAIPEPATWLMLITGFGLVGLAVRRRRSSVRA</sequence>
<feature type="chain" id="PRO_5021195106" evidence="3">
    <location>
        <begin position="19"/>
        <end position="667"/>
    </location>
</feature>
<reference evidence="5 6" key="1">
    <citation type="submission" date="2019-06" db="EMBL/GenBank/DDBJ databases">
        <authorList>
            <person name="Lee I."/>
            <person name="Jang G.I."/>
            <person name="Hwang C.Y."/>
        </authorList>
    </citation>
    <scope>NUCLEOTIDE SEQUENCE [LARGE SCALE GENOMIC DNA]</scope>
    <source>
        <strain evidence="5 6">PAMC 28131</strain>
    </source>
</reference>
<keyword evidence="3" id="KW-0732">Signal</keyword>
<feature type="compositionally biased region" description="Gly residues" evidence="1">
    <location>
        <begin position="449"/>
        <end position="464"/>
    </location>
</feature>
<evidence type="ECO:0000259" key="4">
    <source>
        <dbReference type="PROSITE" id="PS51782"/>
    </source>
</evidence>
<dbReference type="AlphaFoldDB" id="A0A501XXI9"/>
<evidence type="ECO:0000256" key="2">
    <source>
        <dbReference type="SAM" id="Phobius"/>
    </source>
</evidence>
<dbReference type="Pfam" id="PF07589">
    <property type="entry name" value="PEP-CTERM"/>
    <property type="match status" value="1"/>
</dbReference>
<feature type="signal peptide" evidence="3">
    <location>
        <begin position="1"/>
        <end position="18"/>
    </location>
</feature>
<dbReference type="RefSeq" id="WP_140926112.1">
    <property type="nucleotide sequence ID" value="NZ_VFSU01000001.1"/>
</dbReference>
<dbReference type="InterPro" id="IPR018392">
    <property type="entry name" value="LysM"/>
</dbReference>
<dbReference type="Gene3D" id="2.60.120.1440">
    <property type="match status" value="1"/>
</dbReference>
<keyword evidence="6" id="KW-1185">Reference proteome</keyword>
<accession>A0A501XXI9</accession>
<evidence type="ECO:0000313" key="6">
    <source>
        <dbReference type="Proteomes" id="UP000319897"/>
    </source>
</evidence>
<feature type="domain" description="LysM" evidence="4">
    <location>
        <begin position="40"/>
        <end position="87"/>
    </location>
</feature>
<dbReference type="SMART" id="SM00257">
    <property type="entry name" value="LysM"/>
    <property type="match status" value="1"/>
</dbReference>
<keyword evidence="2" id="KW-0812">Transmembrane</keyword>
<comment type="caution">
    <text evidence="5">The sequence shown here is derived from an EMBL/GenBank/DDBJ whole genome shotgun (WGS) entry which is preliminary data.</text>
</comment>
<keyword evidence="2" id="KW-0472">Membrane</keyword>
<dbReference type="InterPro" id="IPR013783">
    <property type="entry name" value="Ig-like_fold"/>
</dbReference>
<dbReference type="Gene3D" id="2.60.40.10">
    <property type="entry name" value="Immunoglobulins"/>
    <property type="match status" value="1"/>
</dbReference>
<dbReference type="Proteomes" id="UP000319897">
    <property type="component" value="Unassembled WGS sequence"/>
</dbReference>
<organism evidence="5 6">
    <name type="scientific">Sandaracinobacter neustonicus</name>
    <dbReference type="NCBI Taxonomy" id="1715348"/>
    <lineage>
        <taxon>Bacteria</taxon>
        <taxon>Pseudomonadati</taxon>
        <taxon>Pseudomonadota</taxon>
        <taxon>Alphaproteobacteria</taxon>
        <taxon>Sphingomonadales</taxon>
        <taxon>Sphingosinicellaceae</taxon>
        <taxon>Sandaracinobacter</taxon>
    </lineage>
</organism>
<dbReference type="Pfam" id="PF04773">
    <property type="entry name" value="FecR"/>
    <property type="match status" value="1"/>
</dbReference>
<dbReference type="InterPro" id="IPR013424">
    <property type="entry name" value="Ice-binding_C"/>
</dbReference>
<gene>
    <name evidence="5" type="ORF">FJQ54_00015</name>
</gene>